<evidence type="ECO:0000256" key="3">
    <source>
        <dbReference type="ARBA" id="ARBA00022968"/>
    </source>
</evidence>
<dbReference type="InterPro" id="IPR017937">
    <property type="entry name" value="Thioredoxin_CS"/>
</dbReference>
<dbReference type="InterPro" id="IPR050553">
    <property type="entry name" value="Thioredoxin_ResA/DsbE_sf"/>
</dbReference>
<evidence type="ECO:0000256" key="5">
    <source>
        <dbReference type="ARBA" id="ARBA00023284"/>
    </source>
</evidence>
<dbReference type="RefSeq" id="WP_003338476.1">
    <property type="nucleotide sequence ID" value="NZ_CP007806.1"/>
</dbReference>
<dbReference type="EMBL" id="CP007806">
    <property type="protein sequence ID" value="AIG26167.1"/>
    <property type="molecule type" value="Genomic_DNA"/>
</dbReference>
<dbReference type="PROSITE" id="PS00194">
    <property type="entry name" value="THIOREDOXIN_1"/>
    <property type="match status" value="1"/>
</dbReference>
<keyword evidence="3" id="KW-0735">Signal-anchor</keyword>
<protein>
    <submittedName>
        <fullName evidence="7">Thiol-disulfide oxidoreductase ResA</fullName>
    </submittedName>
</protein>
<dbReference type="KEGG" id="blr:BRLA_c018450"/>
<evidence type="ECO:0000256" key="2">
    <source>
        <dbReference type="ARBA" id="ARBA00022748"/>
    </source>
</evidence>
<evidence type="ECO:0000256" key="4">
    <source>
        <dbReference type="ARBA" id="ARBA00023157"/>
    </source>
</evidence>
<dbReference type="AlphaFoldDB" id="A0A075R0P9"/>
<dbReference type="NCBIfam" id="NF002854">
    <property type="entry name" value="PRK03147.1"/>
    <property type="match status" value="1"/>
</dbReference>
<evidence type="ECO:0000259" key="6">
    <source>
        <dbReference type="PROSITE" id="PS51352"/>
    </source>
</evidence>
<keyword evidence="5" id="KW-0676">Redox-active center</keyword>
<keyword evidence="2" id="KW-0201">Cytochrome c-type biogenesis</keyword>
<dbReference type="PANTHER" id="PTHR42852">
    <property type="entry name" value="THIOL:DISULFIDE INTERCHANGE PROTEIN DSBE"/>
    <property type="match status" value="1"/>
</dbReference>
<dbReference type="SUPFAM" id="SSF52833">
    <property type="entry name" value="Thioredoxin-like"/>
    <property type="match status" value="1"/>
</dbReference>
<feature type="domain" description="Thioredoxin" evidence="6">
    <location>
        <begin position="35"/>
        <end position="173"/>
    </location>
</feature>
<keyword evidence="4" id="KW-1015">Disulfide bond</keyword>
<dbReference type="Gene3D" id="3.40.30.10">
    <property type="entry name" value="Glutaredoxin"/>
    <property type="match status" value="1"/>
</dbReference>
<dbReference type="GO" id="GO:0016209">
    <property type="term" value="F:antioxidant activity"/>
    <property type="evidence" value="ECO:0007669"/>
    <property type="project" value="InterPro"/>
</dbReference>
<evidence type="ECO:0000256" key="1">
    <source>
        <dbReference type="ARBA" id="ARBA00004196"/>
    </source>
</evidence>
<dbReference type="GO" id="GO:0030313">
    <property type="term" value="C:cell envelope"/>
    <property type="evidence" value="ECO:0007669"/>
    <property type="project" value="UniProtKB-SubCell"/>
</dbReference>
<sequence length="177" mass="19897">MNKQKRTSMRVAILGVLLVALVFALYTSFAKPNEIKKGDKAPNFSLQSLEGETMTLADLKGKGVILNFWGSWCEPCRNEMPDLEKAWLANKDQNIVIVGVNVGESEVSAEQFVRQVNTTFPILMDKQKEVTKAYNIGKMPSTFYIDQDGIVQEIIIGQMDEKRINSALEKIRPVKTN</sequence>
<evidence type="ECO:0000313" key="8">
    <source>
        <dbReference type="Proteomes" id="UP000005850"/>
    </source>
</evidence>
<dbReference type="GO" id="GO:0016491">
    <property type="term" value="F:oxidoreductase activity"/>
    <property type="evidence" value="ECO:0007669"/>
    <property type="project" value="InterPro"/>
</dbReference>
<evidence type="ECO:0000313" key="7">
    <source>
        <dbReference type="EMBL" id="AIG26167.1"/>
    </source>
</evidence>
<accession>A0A075R0P9</accession>
<dbReference type="InterPro" id="IPR036249">
    <property type="entry name" value="Thioredoxin-like_sf"/>
</dbReference>
<proteinExistence type="predicted"/>
<dbReference type="eggNOG" id="COG0526">
    <property type="taxonomic scope" value="Bacteria"/>
</dbReference>
<dbReference type="InterPro" id="IPR000866">
    <property type="entry name" value="AhpC/TSA"/>
</dbReference>
<keyword evidence="3" id="KW-0812">Transmembrane</keyword>
<dbReference type="CDD" id="cd02966">
    <property type="entry name" value="TlpA_like_family"/>
    <property type="match status" value="1"/>
</dbReference>
<dbReference type="InterPro" id="IPR013766">
    <property type="entry name" value="Thioredoxin_domain"/>
</dbReference>
<dbReference type="GO" id="GO:0017004">
    <property type="term" value="P:cytochrome complex assembly"/>
    <property type="evidence" value="ECO:0007669"/>
    <property type="project" value="UniProtKB-KW"/>
</dbReference>
<dbReference type="STRING" id="1042163.BRLA_c018450"/>
<dbReference type="Proteomes" id="UP000005850">
    <property type="component" value="Chromosome"/>
</dbReference>
<name>A0A075R0P9_BRELA</name>
<dbReference type="HOGENOM" id="CLU_042529_11_2_9"/>
<reference evidence="7 8" key="1">
    <citation type="journal article" date="2011" name="J. Bacteriol.">
        <title>Genome sequence of Brevibacillus laterosporus LMG 15441, a pathogen of invertebrates.</title>
        <authorList>
            <person name="Djukic M."/>
            <person name="Poehlein A."/>
            <person name="Thurmer A."/>
            <person name="Daniel R."/>
        </authorList>
    </citation>
    <scope>NUCLEOTIDE SEQUENCE [LARGE SCALE GENOMIC DNA]</scope>
    <source>
        <strain evidence="7 8">LMG 15441</strain>
    </source>
</reference>
<gene>
    <name evidence="7" type="primary">resA_2</name>
    <name evidence="7" type="ORF">BRLA_c018450</name>
</gene>
<dbReference type="Pfam" id="PF00578">
    <property type="entry name" value="AhpC-TSA"/>
    <property type="match status" value="1"/>
</dbReference>
<organism evidence="7 8">
    <name type="scientific">Brevibacillus laterosporus LMG 15441</name>
    <dbReference type="NCBI Taxonomy" id="1042163"/>
    <lineage>
        <taxon>Bacteria</taxon>
        <taxon>Bacillati</taxon>
        <taxon>Bacillota</taxon>
        <taxon>Bacilli</taxon>
        <taxon>Bacillales</taxon>
        <taxon>Paenibacillaceae</taxon>
        <taxon>Brevibacillus</taxon>
    </lineage>
</organism>
<comment type="subcellular location">
    <subcellularLocation>
        <location evidence="1">Cell envelope</location>
    </subcellularLocation>
</comment>
<dbReference type="PANTHER" id="PTHR42852:SF6">
    <property type="entry name" value="THIOL:DISULFIDE INTERCHANGE PROTEIN DSBE"/>
    <property type="match status" value="1"/>
</dbReference>
<dbReference type="PROSITE" id="PS51352">
    <property type="entry name" value="THIOREDOXIN_2"/>
    <property type="match status" value="1"/>
</dbReference>
<keyword evidence="8" id="KW-1185">Reference proteome</keyword>